<comment type="caution">
    <text evidence="1">The sequence shown here is derived from an EMBL/GenBank/DDBJ whole genome shotgun (WGS) entry which is preliminary data.</text>
</comment>
<protein>
    <submittedName>
        <fullName evidence="1">Fluoride export protein 1</fullName>
    </submittedName>
</protein>
<keyword evidence="2" id="KW-1185">Reference proteome</keyword>
<reference evidence="1" key="1">
    <citation type="submission" date="2022-06" db="EMBL/GenBank/DDBJ databases">
        <authorList>
            <person name="Legras J.-L."/>
            <person name="Devillers H."/>
            <person name="Grondin C."/>
        </authorList>
    </citation>
    <scope>NUCLEOTIDE SEQUENCE</scope>
    <source>
        <strain evidence="1">CLIB 1444</strain>
    </source>
</reference>
<name>A0ACA9Y7H0_9ASCO</name>
<gene>
    <name evidence="1" type="ORF">CLIB1444_05S00210</name>
</gene>
<sequence length="294" mass="32139">MKEEILIHLNIVHGAIWGALARKGLIELTSFDGTYLGGVVWANFVACFVIASVQKFNKGSFFVGITTGFCGTLSSFSSLILESFELGANYNHLSYPTVGYGVLQVITVIISQLGVSIFGYHLGVHSQFKLNTPQYVTYLSALMGLLLFVATVVLLGTYVPWREWMFSCLFAPFGALMRYYLAKLNNRPFPVGTFIANIFGTTMLAVFTLLSMSHNNTTRIINTVIGCQALIGAGDGFCGGLTTISTFVAEMFKLPVSMKYKYGSISVVISFCIVLVILGSYHWTQGLVTPVCQL</sequence>
<dbReference type="Proteomes" id="UP001152531">
    <property type="component" value="Unassembled WGS sequence"/>
</dbReference>
<proteinExistence type="predicted"/>
<evidence type="ECO:0000313" key="1">
    <source>
        <dbReference type="EMBL" id="CAH6720947.1"/>
    </source>
</evidence>
<evidence type="ECO:0000313" key="2">
    <source>
        <dbReference type="Proteomes" id="UP001152531"/>
    </source>
</evidence>
<accession>A0ACA9Y7H0</accession>
<dbReference type="EMBL" id="CALSDN010000005">
    <property type="protein sequence ID" value="CAH6720947.1"/>
    <property type="molecule type" value="Genomic_DNA"/>
</dbReference>
<organism evidence="1 2">
    <name type="scientific">[Candida] jaroonii</name>
    <dbReference type="NCBI Taxonomy" id="467808"/>
    <lineage>
        <taxon>Eukaryota</taxon>
        <taxon>Fungi</taxon>
        <taxon>Dikarya</taxon>
        <taxon>Ascomycota</taxon>
        <taxon>Saccharomycotina</taxon>
        <taxon>Pichiomycetes</taxon>
        <taxon>Debaryomycetaceae</taxon>
        <taxon>Yamadazyma</taxon>
    </lineage>
</organism>